<dbReference type="InterPro" id="IPR050091">
    <property type="entry name" value="PKS_NRPS_Biosynth_Enz"/>
</dbReference>
<dbReference type="KEGG" id="bsol:FSW04_12625"/>
<dbReference type="SUPFAM" id="SSF51735">
    <property type="entry name" value="NAD(P)-binding Rossmann-fold domains"/>
    <property type="match status" value="2"/>
</dbReference>
<feature type="region of interest" description="N-terminal hotdog fold" evidence="2">
    <location>
        <begin position="615"/>
        <end position="738"/>
    </location>
</feature>
<keyword evidence="1" id="KW-0808">Transferase</keyword>
<dbReference type="InterPro" id="IPR036291">
    <property type="entry name" value="NAD(P)-bd_dom_sf"/>
</dbReference>
<dbReference type="PANTHER" id="PTHR43775:SF51">
    <property type="entry name" value="INACTIVE PHENOLPHTHIOCEROL SYNTHESIS POLYKETIDE SYNTHASE TYPE I PKS1-RELATED"/>
    <property type="match status" value="1"/>
</dbReference>
<feature type="active site" description="Proton acceptor; for dehydratase activity" evidence="2">
    <location>
        <position position="649"/>
    </location>
</feature>
<evidence type="ECO:0000259" key="4">
    <source>
        <dbReference type="PROSITE" id="PS52019"/>
    </source>
</evidence>
<dbReference type="Pfam" id="PF21089">
    <property type="entry name" value="PKS_DH_N"/>
    <property type="match status" value="1"/>
</dbReference>
<dbReference type="Gene3D" id="1.10.1200.10">
    <property type="entry name" value="ACP-like"/>
    <property type="match status" value="1"/>
</dbReference>
<dbReference type="Proteomes" id="UP000321805">
    <property type="component" value="Chromosome"/>
</dbReference>
<dbReference type="PROSITE" id="PS52019">
    <property type="entry name" value="PKS_MFAS_DH"/>
    <property type="match status" value="1"/>
</dbReference>
<dbReference type="InterPro" id="IPR009081">
    <property type="entry name" value="PP-bd_ACP"/>
</dbReference>
<dbReference type="InterPro" id="IPR013968">
    <property type="entry name" value="PKS_KR"/>
</dbReference>
<evidence type="ECO:0000256" key="2">
    <source>
        <dbReference type="PROSITE-ProRule" id="PRU01363"/>
    </source>
</evidence>
<feature type="domain" description="PKS/mFAS DH" evidence="4">
    <location>
        <begin position="615"/>
        <end position="903"/>
    </location>
</feature>
<proteinExistence type="predicted"/>
<dbReference type="InterPro" id="IPR049900">
    <property type="entry name" value="PKS_mFAS_DH"/>
</dbReference>
<organism evidence="5 6">
    <name type="scientific">Baekduia soli</name>
    <dbReference type="NCBI Taxonomy" id="496014"/>
    <lineage>
        <taxon>Bacteria</taxon>
        <taxon>Bacillati</taxon>
        <taxon>Actinomycetota</taxon>
        <taxon>Thermoleophilia</taxon>
        <taxon>Solirubrobacterales</taxon>
        <taxon>Baekduiaceae</taxon>
        <taxon>Baekduia</taxon>
    </lineage>
</organism>
<dbReference type="Gene3D" id="3.10.129.110">
    <property type="entry name" value="Polyketide synthase dehydratase"/>
    <property type="match status" value="1"/>
</dbReference>
<dbReference type="InterPro" id="IPR042104">
    <property type="entry name" value="PKS_dehydratase_sf"/>
</dbReference>
<dbReference type="Pfam" id="PF14765">
    <property type="entry name" value="PS-DH"/>
    <property type="match status" value="1"/>
</dbReference>
<dbReference type="PROSITE" id="PS50075">
    <property type="entry name" value="CARRIER"/>
    <property type="match status" value="1"/>
</dbReference>
<evidence type="ECO:0000313" key="5">
    <source>
        <dbReference type="EMBL" id="QEC48328.1"/>
    </source>
</evidence>
<dbReference type="InterPro" id="IPR049552">
    <property type="entry name" value="PKS_DH_N"/>
</dbReference>
<evidence type="ECO:0000313" key="6">
    <source>
        <dbReference type="Proteomes" id="UP000321805"/>
    </source>
</evidence>
<protein>
    <submittedName>
        <fullName evidence="5">SDR family NAD(P)-dependent oxidoreductase</fullName>
    </submittedName>
</protein>
<dbReference type="SMART" id="SM00826">
    <property type="entry name" value="PKS_DH"/>
    <property type="match status" value="1"/>
</dbReference>
<feature type="region of interest" description="C-terminal hotdog fold" evidence="2">
    <location>
        <begin position="752"/>
        <end position="903"/>
    </location>
</feature>
<dbReference type="SMART" id="SM00822">
    <property type="entry name" value="PKS_KR"/>
    <property type="match status" value="1"/>
</dbReference>
<sequence length="905" mass="93539">MTREEIRTALLDVVCERTGYPAEMLDLEADLEGDLGIDSIKRVEIAGTLTQTLLKDVPVDIEKVTASKTLADVIGALEEAVAEGAVADSPEGVSPFEAGPAEQERIGRFVLQSLSAPAITEQAGLAAGGAVVVLDDGHGTGEAVAAALTRRGEAVVRLAPADAPRDGEGAVALVAGLRADGHAPKALVHLVAPGQSAAGDAGVAPLLLLAQAMADDLEAAAAAGGAAVMSVARLDGACGVQDGPPEGGAAQGAAAGFVKSLAQEWPAVRCKAVDVGSAAPADAAAHVLAELTAGDGLVEVGWRDGQRTTPVLVPASLAERPDAELLEDGAVVLVTGGARGITAQVALALAQRHRPRLVLVGRTEPVAEDEGTAGLTDLAALRSWFIEARRRDARELTPALVEGDCRALLAAREIRATLDALQAAGAAVQYRACDVSDPEAFGALIDAVYAEHGRLDGVIHGAGVIEDKLVRDKALGSLERVMTAKAGAADTLARRLRPEGLRFLVLFSSVSGRFGNRGQADYAAASEILNKLAQDLDRRWPGRVVAVDWGPWRSGGMVSPEVEREFARRGVALIPPRTGCRMLLEELHRGRKGEAELVIGGVTGPDGSRAGAAALPLLAARTQTTPAPDGGVEVQRALAVAHDRYLDHHRVDGRAVLPFAVAMELMAETARLANPGAAVTGLRDIRLLHGVTVDDEAGADIRITAAAPGEGGDVPVTISAAQGARAQYRSIVELDRPATSGQPGPAALDGLAAFPMTVAEAYDELLFHGPAFRRITAITGMDDRGSSALLTPSTPAECVEDAAGGDWLLDPILLDAALQVQVIWARLYWDVTLLPAQIGGHHVAAGARAATGPIRHELRIRPASRAPLCHADHWFHAADGTLLATLTDVVGVGTRALNRLAAGAA</sequence>
<dbReference type="EMBL" id="CP042430">
    <property type="protein sequence ID" value="QEC48328.1"/>
    <property type="molecule type" value="Genomic_DNA"/>
</dbReference>
<dbReference type="InterPro" id="IPR049551">
    <property type="entry name" value="PKS_DH_C"/>
</dbReference>
<dbReference type="AlphaFoldDB" id="A0A5B8U667"/>
<keyword evidence="6" id="KW-1185">Reference proteome</keyword>
<evidence type="ECO:0000256" key="1">
    <source>
        <dbReference type="ARBA" id="ARBA00022679"/>
    </source>
</evidence>
<dbReference type="Pfam" id="PF00550">
    <property type="entry name" value="PP-binding"/>
    <property type="match status" value="1"/>
</dbReference>
<accession>A0A5B8U667</accession>
<dbReference type="Gene3D" id="3.40.50.720">
    <property type="entry name" value="NAD(P)-binding Rossmann-like Domain"/>
    <property type="match status" value="1"/>
</dbReference>
<dbReference type="CDD" id="cd08953">
    <property type="entry name" value="KR_2_SDR_x"/>
    <property type="match status" value="1"/>
</dbReference>
<dbReference type="SUPFAM" id="SSF47336">
    <property type="entry name" value="ACP-like"/>
    <property type="match status" value="1"/>
</dbReference>
<dbReference type="PANTHER" id="PTHR43775">
    <property type="entry name" value="FATTY ACID SYNTHASE"/>
    <property type="match status" value="1"/>
</dbReference>
<name>A0A5B8U667_9ACTN</name>
<dbReference type="GO" id="GO:0004312">
    <property type="term" value="F:fatty acid synthase activity"/>
    <property type="evidence" value="ECO:0007669"/>
    <property type="project" value="TreeGrafter"/>
</dbReference>
<dbReference type="InterPro" id="IPR020807">
    <property type="entry name" value="PKS_DH"/>
</dbReference>
<gene>
    <name evidence="5" type="ORF">FSW04_12625</name>
</gene>
<reference evidence="5 6" key="1">
    <citation type="journal article" date="2018" name="J. Microbiol.">
        <title>Baekduia soli gen. nov., sp. nov., a novel bacterium isolated from the soil of Baekdu Mountain and proposal of a novel family name, Baekduiaceae fam. nov.</title>
        <authorList>
            <person name="An D.S."/>
            <person name="Siddiqi M.Z."/>
            <person name="Kim K.H."/>
            <person name="Yu H.S."/>
            <person name="Im W.T."/>
        </authorList>
    </citation>
    <scope>NUCLEOTIDE SEQUENCE [LARGE SCALE GENOMIC DNA]</scope>
    <source>
        <strain evidence="5 6">BR7-21</strain>
    </source>
</reference>
<dbReference type="GO" id="GO:0006633">
    <property type="term" value="P:fatty acid biosynthetic process"/>
    <property type="evidence" value="ECO:0007669"/>
    <property type="project" value="TreeGrafter"/>
</dbReference>
<dbReference type="Pfam" id="PF08659">
    <property type="entry name" value="KR"/>
    <property type="match status" value="1"/>
</dbReference>
<dbReference type="InterPro" id="IPR036736">
    <property type="entry name" value="ACP-like_sf"/>
</dbReference>
<dbReference type="OrthoDB" id="9778690at2"/>
<evidence type="ECO:0000259" key="3">
    <source>
        <dbReference type="PROSITE" id="PS50075"/>
    </source>
</evidence>
<feature type="domain" description="Carrier" evidence="3">
    <location>
        <begin position="1"/>
        <end position="81"/>
    </location>
</feature>
<dbReference type="InterPro" id="IPR057326">
    <property type="entry name" value="KR_dom"/>
</dbReference>
<feature type="active site" description="Proton donor; for dehydratase activity" evidence="2">
    <location>
        <position position="815"/>
    </location>
</feature>